<feature type="compositionally biased region" description="Low complexity" evidence="1">
    <location>
        <begin position="396"/>
        <end position="417"/>
    </location>
</feature>
<dbReference type="CDD" id="cd00136">
    <property type="entry name" value="PDZ_canonical"/>
    <property type="match status" value="1"/>
</dbReference>
<dbReference type="SMART" id="SM00228">
    <property type="entry name" value="PDZ"/>
    <property type="match status" value="1"/>
</dbReference>
<feature type="region of interest" description="Disordered" evidence="1">
    <location>
        <begin position="111"/>
        <end position="165"/>
    </location>
</feature>
<dbReference type="OrthoDB" id="49217at2759"/>
<evidence type="ECO:0000256" key="1">
    <source>
        <dbReference type="SAM" id="MobiDB-lite"/>
    </source>
</evidence>
<dbReference type="eggNOG" id="ENOG502QYB0">
    <property type="taxonomic scope" value="Eukaryota"/>
</dbReference>
<evidence type="ECO:0000313" key="5">
    <source>
        <dbReference type="Proteomes" id="UP000266841"/>
    </source>
</evidence>
<name>K0RSK7_THAOC</name>
<dbReference type="InterPro" id="IPR036034">
    <property type="entry name" value="PDZ_sf"/>
</dbReference>
<evidence type="ECO:0000313" key="4">
    <source>
        <dbReference type="EMBL" id="EJK49637.1"/>
    </source>
</evidence>
<dbReference type="PANTHER" id="PTHR38909">
    <property type="entry name" value="G PROTEIN GAMMA DOMAIN-CONTAINING PROTEIN"/>
    <property type="match status" value="1"/>
</dbReference>
<keyword evidence="2" id="KW-0812">Transmembrane</keyword>
<dbReference type="Proteomes" id="UP000266841">
    <property type="component" value="Unassembled WGS sequence"/>
</dbReference>
<gene>
    <name evidence="4" type="ORF">THAOC_31465</name>
</gene>
<feature type="compositionally biased region" description="Low complexity" evidence="1">
    <location>
        <begin position="42"/>
        <end position="51"/>
    </location>
</feature>
<feature type="compositionally biased region" description="Basic and acidic residues" evidence="1">
    <location>
        <begin position="374"/>
        <end position="383"/>
    </location>
</feature>
<dbReference type="Pfam" id="PF00595">
    <property type="entry name" value="PDZ"/>
    <property type="match status" value="1"/>
</dbReference>
<dbReference type="SUPFAM" id="SSF50156">
    <property type="entry name" value="PDZ domain-like"/>
    <property type="match status" value="1"/>
</dbReference>
<dbReference type="EMBL" id="AGNL01044575">
    <property type="protein sequence ID" value="EJK49637.1"/>
    <property type="molecule type" value="Genomic_DNA"/>
</dbReference>
<evidence type="ECO:0000259" key="3">
    <source>
        <dbReference type="PROSITE" id="PS50106"/>
    </source>
</evidence>
<feature type="transmembrane region" description="Helical" evidence="2">
    <location>
        <begin position="333"/>
        <end position="354"/>
    </location>
</feature>
<dbReference type="AlphaFoldDB" id="K0RSK7"/>
<comment type="caution">
    <text evidence="4">The sequence shown here is derived from an EMBL/GenBank/DDBJ whole genome shotgun (WGS) entry which is preliminary data.</text>
</comment>
<organism evidence="4 5">
    <name type="scientific">Thalassiosira oceanica</name>
    <name type="common">Marine diatom</name>
    <dbReference type="NCBI Taxonomy" id="159749"/>
    <lineage>
        <taxon>Eukaryota</taxon>
        <taxon>Sar</taxon>
        <taxon>Stramenopiles</taxon>
        <taxon>Ochrophyta</taxon>
        <taxon>Bacillariophyta</taxon>
        <taxon>Coscinodiscophyceae</taxon>
        <taxon>Thalassiosirophycidae</taxon>
        <taxon>Thalassiosirales</taxon>
        <taxon>Thalassiosiraceae</taxon>
        <taxon>Thalassiosira</taxon>
    </lineage>
</organism>
<dbReference type="PANTHER" id="PTHR38909:SF1">
    <property type="entry name" value="G PROTEIN GAMMA DOMAIN-CONTAINING PROTEIN"/>
    <property type="match status" value="1"/>
</dbReference>
<keyword evidence="2" id="KW-0472">Membrane</keyword>
<keyword evidence="2" id="KW-1133">Transmembrane helix</keyword>
<dbReference type="InterPro" id="IPR001478">
    <property type="entry name" value="PDZ"/>
</dbReference>
<feature type="domain" description="PDZ" evidence="3">
    <location>
        <begin position="453"/>
        <end position="511"/>
    </location>
</feature>
<evidence type="ECO:0000256" key="2">
    <source>
        <dbReference type="SAM" id="Phobius"/>
    </source>
</evidence>
<feature type="region of interest" description="Disordered" evidence="1">
    <location>
        <begin position="16"/>
        <end position="59"/>
    </location>
</feature>
<reference evidence="4 5" key="1">
    <citation type="journal article" date="2012" name="Genome Biol.">
        <title>Genome and low-iron response of an oceanic diatom adapted to chronic iron limitation.</title>
        <authorList>
            <person name="Lommer M."/>
            <person name="Specht M."/>
            <person name="Roy A.S."/>
            <person name="Kraemer L."/>
            <person name="Andreson R."/>
            <person name="Gutowska M.A."/>
            <person name="Wolf J."/>
            <person name="Bergner S.V."/>
            <person name="Schilhabel M.B."/>
            <person name="Klostermeier U.C."/>
            <person name="Beiko R.G."/>
            <person name="Rosenstiel P."/>
            <person name="Hippler M."/>
            <person name="Laroche J."/>
        </authorList>
    </citation>
    <scope>NUCLEOTIDE SEQUENCE [LARGE SCALE GENOMIC DNA]</scope>
    <source>
        <strain evidence="4 5">CCMP1005</strain>
    </source>
</reference>
<keyword evidence="5" id="KW-1185">Reference proteome</keyword>
<feature type="non-terminal residue" evidence="4">
    <location>
        <position position="1"/>
    </location>
</feature>
<feature type="compositionally biased region" description="Acidic residues" evidence="1">
    <location>
        <begin position="122"/>
        <end position="139"/>
    </location>
</feature>
<accession>K0RSK7</accession>
<feature type="region of interest" description="Disordered" evidence="1">
    <location>
        <begin position="359"/>
        <end position="441"/>
    </location>
</feature>
<sequence>PVPDDVPAAALVDEATGEAAAAETGPAVPDQVEGSTAGEAMAADSDSAVSDQIEGSTTGEVIITETDTIVSDQIDESDVTLEELEEGRPEEVEESGEVTIETETAEVIVTTEAVTPAGPSVDAEDEGPPSEPDAIEDGEPSGAAEAEPKEADAGEPAGPAGPMDVSAGVIVRLDGLGTMDETARTAFEGVCTEFLSGVLKEFENPIYDVGCSLVGQTAVSRRRRRLGRQVPHRTRRRRLQAGIEAELEVSGTVDRTERVRRPEDVMLESLLVGTFNVQGYLFADALREEGAAFQSLSDVSGVRLLDDDGQVEGAQDADEAPGGSWYDVFTTPAGMAGAAAGGAVLLCLVLVAAGRSRRRKRRLREERDLEPDLEGDHSLEGGKRPRTPVNSPNGNTRSTVSPASSSSVRSHVSPCSSGEVEVSLPDPRFRGLPSPSPTSLRNRVRRDVMTPPGKLGIMVANTNSHGPAVHTIRPGSAMEGLVYVNDIIVSVNEVDTSGYTAEQITQVMRDTVGEERKITVLSAHR</sequence>
<feature type="compositionally biased region" description="Low complexity" evidence="1">
    <location>
        <begin position="16"/>
        <end position="30"/>
    </location>
</feature>
<proteinExistence type="predicted"/>
<dbReference type="Gene3D" id="2.30.42.10">
    <property type="match status" value="1"/>
</dbReference>
<protein>
    <recommendedName>
        <fullName evidence="3">PDZ domain-containing protein</fullName>
    </recommendedName>
</protein>
<dbReference type="PROSITE" id="PS50106">
    <property type="entry name" value="PDZ"/>
    <property type="match status" value="1"/>
</dbReference>